<dbReference type="EMBL" id="BSPQ01000001">
    <property type="protein sequence ID" value="GLS89097.1"/>
    <property type="molecule type" value="Genomic_DNA"/>
</dbReference>
<dbReference type="RefSeq" id="WP_284202842.1">
    <property type="nucleotide sequence ID" value="NZ_BSPQ01000001.1"/>
</dbReference>
<evidence type="ECO:0000256" key="3">
    <source>
        <dbReference type="ARBA" id="ARBA00023125"/>
    </source>
</evidence>
<gene>
    <name evidence="5" type="ORF">GCM10007916_01640</name>
</gene>
<sequence>MNWPLVKLEDIFEIARGGSPRPIADYITEEEDGLNWISIKDASNSEKYITTTKLKIRKEGLKKSRLVKEGDFLLTNSMSFGRPYIMKTTGCIHDGWLVLSSDSKVVNQDYFYHLLGSPFLHRIFSKLAAGAVVKNLNIDLVKNVEIPLPSVEEQKQIAEILDAADSLRQKDQLLIGHYERLSQSLFLGMFGDPVSNPMGWEALCLEDMVDFLTSGSRGWAKYYSDCGDVFIRIQNVGKNELLLDDITYVDAPDSAESKRTAVQTGDILLSITADLGRTAVIPKEFPKAYINQHLALIRLKKGYNPDYVSEFIASEGGKRQFMKLDKGGVKAGLNFTDIKSLKLLNPPVSLQNQYMNNVKKIKEQKLLAEESLIKSNDLFNSLLHRAFKGELTVS</sequence>
<dbReference type="InterPro" id="IPR000055">
    <property type="entry name" value="Restrct_endonuc_typeI_TRD"/>
</dbReference>
<dbReference type="PANTHER" id="PTHR30408">
    <property type="entry name" value="TYPE-1 RESTRICTION ENZYME ECOKI SPECIFICITY PROTEIN"/>
    <property type="match status" value="1"/>
</dbReference>
<dbReference type="PANTHER" id="PTHR30408:SF12">
    <property type="entry name" value="TYPE I RESTRICTION ENZYME MJAVIII SPECIFICITY SUBUNIT"/>
    <property type="match status" value="1"/>
</dbReference>
<keyword evidence="6" id="KW-1185">Reference proteome</keyword>
<accession>A0ABQ6DVK6</accession>
<reference evidence="6" key="1">
    <citation type="journal article" date="2019" name="Int. J. Syst. Evol. Microbiol.">
        <title>The Global Catalogue of Microorganisms (GCM) 10K type strain sequencing project: providing services to taxonomists for standard genome sequencing and annotation.</title>
        <authorList>
            <consortium name="The Broad Institute Genomics Platform"/>
            <consortium name="The Broad Institute Genome Sequencing Center for Infectious Disease"/>
            <person name="Wu L."/>
            <person name="Ma J."/>
        </authorList>
    </citation>
    <scope>NUCLEOTIDE SEQUENCE [LARGE SCALE GENOMIC DNA]</scope>
    <source>
        <strain evidence="6">NBRC 103166</strain>
    </source>
</reference>
<dbReference type="CDD" id="cd17283">
    <property type="entry name" value="RMtype1_S_Hpy180ORF7835P_TRD2-CR2_like"/>
    <property type="match status" value="1"/>
</dbReference>
<dbReference type="InterPro" id="IPR044946">
    <property type="entry name" value="Restrct_endonuc_typeI_TRD_sf"/>
</dbReference>
<dbReference type="InterPro" id="IPR052021">
    <property type="entry name" value="Type-I_RS_S_subunit"/>
</dbReference>
<keyword evidence="3" id="KW-0238">DNA-binding</keyword>
<evidence type="ECO:0000256" key="2">
    <source>
        <dbReference type="ARBA" id="ARBA00022747"/>
    </source>
</evidence>
<evidence type="ECO:0000313" key="6">
    <source>
        <dbReference type="Proteomes" id="UP001157353"/>
    </source>
</evidence>
<evidence type="ECO:0000259" key="4">
    <source>
        <dbReference type="Pfam" id="PF01420"/>
    </source>
</evidence>
<dbReference type="Pfam" id="PF01420">
    <property type="entry name" value="Methylase_S"/>
    <property type="match status" value="2"/>
</dbReference>
<protein>
    <recommendedName>
        <fullName evidence="4">Type I restriction modification DNA specificity domain-containing protein</fullName>
    </recommendedName>
</protein>
<keyword evidence="2" id="KW-0680">Restriction system</keyword>
<proteinExistence type="inferred from homology"/>
<name>A0ABQ6DVK6_9GAMM</name>
<feature type="domain" description="Type I restriction modification DNA specificity" evidence="4">
    <location>
        <begin position="2"/>
        <end position="166"/>
    </location>
</feature>
<dbReference type="Gene3D" id="3.90.220.20">
    <property type="entry name" value="DNA methylase specificity domains"/>
    <property type="match status" value="2"/>
</dbReference>
<dbReference type="SUPFAM" id="SSF116734">
    <property type="entry name" value="DNA methylase specificity domain"/>
    <property type="match status" value="2"/>
</dbReference>
<evidence type="ECO:0000256" key="1">
    <source>
        <dbReference type="ARBA" id="ARBA00010923"/>
    </source>
</evidence>
<dbReference type="Proteomes" id="UP001157353">
    <property type="component" value="Unassembled WGS sequence"/>
</dbReference>
<organism evidence="5 6">
    <name type="scientific">Psychromonas marina</name>
    <dbReference type="NCBI Taxonomy" id="88364"/>
    <lineage>
        <taxon>Bacteria</taxon>
        <taxon>Pseudomonadati</taxon>
        <taxon>Pseudomonadota</taxon>
        <taxon>Gammaproteobacteria</taxon>
        <taxon>Alteromonadales</taxon>
        <taxon>Psychromonadaceae</taxon>
        <taxon>Psychromonas</taxon>
    </lineage>
</organism>
<comment type="similarity">
    <text evidence="1">Belongs to the type-I restriction system S methylase family.</text>
</comment>
<comment type="caution">
    <text evidence="5">The sequence shown here is derived from an EMBL/GenBank/DDBJ whole genome shotgun (WGS) entry which is preliminary data.</text>
</comment>
<feature type="domain" description="Type I restriction modification DNA specificity" evidence="4">
    <location>
        <begin position="198"/>
        <end position="354"/>
    </location>
</feature>
<evidence type="ECO:0000313" key="5">
    <source>
        <dbReference type="EMBL" id="GLS89097.1"/>
    </source>
</evidence>